<dbReference type="EMBL" id="PHWZ01000326">
    <property type="protein sequence ID" value="TEY45831.1"/>
    <property type="molecule type" value="Genomic_DNA"/>
</dbReference>
<gene>
    <name evidence="3" type="ORF">BOTCAL_0327g00110</name>
</gene>
<comment type="caution">
    <text evidence="3">The sequence shown here is derived from an EMBL/GenBank/DDBJ whole genome shotgun (WGS) entry which is preliminary data.</text>
</comment>
<evidence type="ECO:0000256" key="2">
    <source>
        <dbReference type="SAM" id="MobiDB-lite"/>
    </source>
</evidence>
<accession>A0A4Y8CW24</accession>
<keyword evidence="1" id="KW-0175">Coiled coil</keyword>
<evidence type="ECO:0000313" key="4">
    <source>
        <dbReference type="Proteomes" id="UP000297299"/>
    </source>
</evidence>
<name>A0A4Y8CW24_9HELO</name>
<dbReference type="Proteomes" id="UP000297299">
    <property type="component" value="Unassembled WGS sequence"/>
</dbReference>
<sequence length="281" mass="32072">MSTDKLILELRYNKSQSETIEKITTMKTKVAGRDVIGVQNFRNNKQGNAPMKSPNLEEVLSQNRKISRFGEYDEIERLMVCSRVIKEKLQSLSDSVDTKKGAEGSSGQQQLSAKENGDLKGFESQYEDPQLSTAKLLADNKRLEAANNELICDVDKKEAELSGLREELGRIRDNEIKLDEISNSLESSRNSMDKALSVFNSLKKKENIHREYVFALKKELKACKAERDEALTNLRRQTESFENEHKTLVDENTKLKGRMASLKRTLDDVDDLEHDASRKKR</sequence>
<feature type="region of interest" description="Disordered" evidence="2">
    <location>
        <begin position="94"/>
        <end position="114"/>
    </location>
</feature>
<dbReference type="AlphaFoldDB" id="A0A4Y8CW24"/>
<keyword evidence="4" id="KW-1185">Reference proteome</keyword>
<dbReference type="OrthoDB" id="3527184at2759"/>
<proteinExistence type="predicted"/>
<protein>
    <submittedName>
        <fullName evidence="3">Uncharacterized protein</fullName>
    </submittedName>
</protein>
<evidence type="ECO:0000313" key="3">
    <source>
        <dbReference type="EMBL" id="TEY45831.1"/>
    </source>
</evidence>
<reference evidence="3 4" key="1">
    <citation type="submission" date="2017-11" db="EMBL/GenBank/DDBJ databases">
        <title>Comparative genomics of Botrytis spp.</title>
        <authorList>
            <person name="Valero-Jimenez C.A."/>
            <person name="Tapia P."/>
            <person name="Veloso J."/>
            <person name="Silva-Moreno E."/>
            <person name="Staats M."/>
            <person name="Valdes J.H."/>
            <person name="Van Kan J.A.L."/>
        </authorList>
    </citation>
    <scope>NUCLEOTIDE SEQUENCE [LARGE SCALE GENOMIC DNA]</scope>
    <source>
        <strain evidence="3 4">MUCL2830</strain>
    </source>
</reference>
<organism evidence="3 4">
    <name type="scientific">Botryotinia calthae</name>
    <dbReference type="NCBI Taxonomy" id="38488"/>
    <lineage>
        <taxon>Eukaryota</taxon>
        <taxon>Fungi</taxon>
        <taxon>Dikarya</taxon>
        <taxon>Ascomycota</taxon>
        <taxon>Pezizomycotina</taxon>
        <taxon>Leotiomycetes</taxon>
        <taxon>Helotiales</taxon>
        <taxon>Sclerotiniaceae</taxon>
        <taxon>Botryotinia</taxon>
    </lineage>
</organism>
<evidence type="ECO:0000256" key="1">
    <source>
        <dbReference type="SAM" id="Coils"/>
    </source>
</evidence>
<dbReference type="Gene3D" id="1.10.287.1490">
    <property type="match status" value="1"/>
</dbReference>
<feature type="coiled-coil region" evidence="1">
    <location>
        <begin position="140"/>
        <end position="174"/>
    </location>
</feature>